<keyword evidence="3" id="KW-1185">Reference proteome</keyword>
<gene>
    <name evidence="2" type="ORF">PR048_019488</name>
</gene>
<dbReference type="EMBL" id="JARBHB010000007">
    <property type="protein sequence ID" value="KAJ8878889.1"/>
    <property type="molecule type" value="Genomic_DNA"/>
</dbReference>
<protein>
    <submittedName>
        <fullName evidence="2">Uncharacterized protein</fullName>
    </submittedName>
</protein>
<dbReference type="Proteomes" id="UP001159363">
    <property type="component" value="Chromosome 6"/>
</dbReference>
<evidence type="ECO:0000313" key="2">
    <source>
        <dbReference type="EMBL" id="KAJ8878889.1"/>
    </source>
</evidence>
<evidence type="ECO:0000256" key="1">
    <source>
        <dbReference type="SAM" id="MobiDB-lite"/>
    </source>
</evidence>
<name>A0ABQ9H3Q8_9NEOP</name>
<evidence type="ECO:0000313" key="3">
    <source>
        <dbReference type="Proteomes" id="UP001159363"/>
    </source>
</evidence>
<reference evidence="2 3" key="1">
    <citation type="submission" date="2023-02" db="EMBL/GenBank/DDBJ databases">
        <title>LHISI_Scaffold_Assembly.</title>
        <authorList>
            <person name="Stuart O.P."/>
            <person name="Cleave R."/>
            <person name="Magrath M.J.L."/>
            <person name="Mikheyev A.S."/>
        </authorList>
    </citation>
    <scope>NUCLEOTIDE SEQUENCE [LARGE SCALE GENOMIC DNA]</scope>
    <source>
        <strain evidence="2">Daus_M_001</strain>
        <tissue evidence="2">Leg muscle</tissue>
    </source>
</reference>
<feature type="compositionally biased region" description="Basic and acidic residues" evidence="1">
    <location>
        <begin position="243"/>
        <end position="253"/>
    </location>
</feature>
<comment type="caution">
    <text evidence="2">The sequence shown here is derived from an EMBL/GenBank/DDBJ whole genome shotgun (WGS) entry which is preliminary data.</text>
</comment>
<sequence>MRVIEMSMEQRWNERAGEMRDTRENPPTHGIIRHHPHIFQTLKSCWDKRIVTRDYYFERKEANQAIMKVHNIVTWMPEGLQWSNLLVSLFAVPVLAVADFPPTGHFSYHKLLFSLISNSSHFIPSTTDCWLGGPTCLLKPLTLTWKGTHINADECGPDVQTGGFRVRYPFLVNVHQTAQALDQLVPIKSRQACSDRKILAAHKIKVLRVDEGEARLGMEQCRQNEGAGQMGDPQEKPPTSSIIRHDSHMRKYESNPTRNRTRFA</sequence>
<organism evidence="2 3">
    <name type="scientific">Dryococelus australis</name>
    <dbReference type="NCBI Taxonomy" id="614101"/>
    <lineage>
        <taxon>Eukaryota</taxon>
        <taxon>Metazoa</taxon>
        <taxon>Ecdysozoa</taxon>
        <taxon>Arthropoda</taxon>
        <taxon>Hexapoda</taxon>
        <taxon>Insecta</taxon>
        <taxon>Pterygota</taxon>
        <taxon>Neoptera</taxon>
        <taxon>Polyneoptera</taxon>
        <taxon>Phasmatodea</taxon>
        <taxon>Verophasmatodea</taxon>
        <taxon>Anareolatae</taxon>
        <taxon>Phasmatidae</taxon>
        <taxon>Eurycanthinae</taxon>
        <taxon>Dryococelus</taxon>
    </lineage>
</organism>
<proteinExistence type="predicted"/>
<feature type="region of interest" description="Disordered" evidence="1">
    <location>
        <begin position="223"/>
        <end position="264"/>
    </location>
</feature>
<accession>A0ABQ9H3Q8</accession>